<dbReference type="EMBL" id="JARJLG010000053">
    <property type="protein sequence ID" value="KAJ7758979.1"/>
    <property type="molecule type" value="Genomic_DNA"/>
</dbReference>
<evidence type="ECO:0008006" key="5">
    <source>
        <dbReference type="Google" id="ProtNLM"/>
    </source>
</evidence>
<dbReference type="Pfam" id="PF18721">
    <property type="entry name" value="CxC6"/>
    <property type="match status" value="1"/>
</dbReference>
<proteinExistence type="predicted"/>
<dbReference type="AlphaFoldDB" id="A0AAD7J7X2"/>
<dbReference type="InterPro" id="IPR041539">
    <property type="entry name" value="CxC5"/>
</dbReference>
<evidence type="ECO:0000259" key="1">
    <source>
        <dbReference type="Pfam" id="PF18718"/>
    </source>
</evidence>
<feature type="domain" description="CxC5 like cysteine cluster associated with KDZ" evidence="1">
    <location>
        <begin position="99"/>
        <end position="186"/>
    </location>
</feature>
<protein>
    <recommendedName>
        <fullName evidence="5">CxC5 like cysteine cluster associated with KDZ domain-containing protein</fullName>
    </recommendedName>
</protein>
<evidence type="ECO:0000313" key="4">
    <source>
        <dbReference type="Proteomes" id="UP001215280"/>
    </source>
</evidence>
<gene>
    <name evidence="3" type="ORF">DFH07DRAFT_958123</name>
</gene>
<evidence type="ECO:0000313" key="3">
    <source>
        <dbReference type="EMBL" id="KAJ7758979.1"/>
    </source>
</evidence>
<comment type="caution">
    <text evidence="3">The sequence shown here is derived from an EMBL/GenBank/DDBJ whole genome shotgun (WGS) entry which is preliminary data.</text>
</comment>
<reference evidence="3" key="1">
    <citation type="submission" date="2023-03" db="EMBL/GenBank/DDBJ databases">
        <title>Massive genome expansion in bonnet fungi (Mycena s.s.) driven by repeated elements and novel gene families across ecological guilds.</title>
        <authorList>
            <consortium name="Lawrence Berkeley National Laboratory"/>
            <person name="Harder C.B."/>
            <person name="Miyauchi S."/>
            <person name="Viragh M."/>
            <person name="Kuo A."/>
            <person name="Thoen E."/>
            <person name="Andreopoulos B."/>
            <person name="Lu D."/>
            <person name="Skrede I."/>
            <person name="Drula E."/>
            <person name="Henrissat B."/>
            <person name="Morin E."/>
            <person name="Kohler A."/>
            <person name="Barry K."/>
            <person name="LaButti K."/>
            <person name="Morin E."/>
            <person name="Salamov A."/>
            <person name="Lipzen A."/>
            <person name="Mereny Z."/>
            <person name="Hegedus B."/>
            <person name="Baldrian P."/>
            <person name="Stursova M."/>
            <person name="Weitz H."/>
            <person name="Taylor A."/>
            <person name="Grigoriev I.V."/>
            <person name="Nagy L.G."/>
            <person name="Martin F."/>
            <person name="Kauserud H."/>
        </authorList>
    </citation>
    <scope>NUCLEOTIDE SEQUENCE</scope>
    <source>
        <strain evidence="3">CBHHK188m</strain>
    </source>
</reference>
<organism evidence="3 4">
    <name type="scientific">Mycena maculata</name>
    <dbReference type="NCBI Taxonomy" id="230809"/>
    <lineage>
        <taxon>Eukaryota</taxon>
        <taxon>Fungi</taxon>
        <taxon>Dikarya</taxon>
        <taxon>Basidiomycota</taxon>
        <taxon>Agaricomycotina</taxon>
        <taxon>Agaricomycetes</taxon>
        <taxon>Agaricomycetidae</taxon>
        <taxon>Agaricales</taxon>
        <taxon>Marasmiineae</taxon>
        <taxon>Mycenaceae</taxon>
        <taxon>Mycena</taxon>
    </lineage>
</organism>
<dbReference type="InterPro" id="IPR040898">
    <property type="entry name" value="CxC6"/>
</dbReference>
<accession>A0AAD7J7X2</accession>
<feature type="domain" description="CxC6 like cysteine cluster associated with KDZ" evidence="2">
    <location>
        <begin position="287"/>
        <end position="328"/>
    </location>
</feature>
<sequence>MADMFTLGRDESFASISFTQMIAFTRLLSVIKPDISLCQPINISIDEAPDFLPPSISAFVSEATGIPPEQVPACWSVLKDEIWSASGPELSTEERELFKVHGWKHGISWGVAPVWSTHLYFLDCLTNYHHNFLVQDRVRTYYGDTLQYIQIGEHQFAERKLIGLWISSMLLGWTSATNCSRMYDMALSEQQEQDFSAASWQFGCVLTTDNVWDVFVILTLLDYNDCKDTCLQVPHTGSQRNRFTGAMRERNTEVIREWQDEIAHCCNKCMHTLVRDDGTEYDVQIVVGDGLAIGHIRCQEGHCMHELDKNTDRFCSTHKALDDICSIRLYPTVLLHTEKTFSVPRAFKPEHFIYDTNCDAKQQVMAHPEQWSWWQDVGMTVDIFHFLHKHKISHTFCQEHCNPADHPELMGPDGKWFFNTSIAEQTNVWLGGYHSMCREMLPVRYNFFLDEMIRLRNRMVVVKLAQEGHNPRYKSS</sequence>
<evidence type="ECO:0000259" key="2">
    <source>
        <dbReference type="Pfam" id="PF18721"/>
    </source>
</evidence>
<dbReference type="Proteomes" id="UP001215280">
    <property type="component" value="Unassembled WGS sequence"/>
</dbReference>
<keyword evidence="4" id="KW-1185">Reference proteome</keyword>
<dbReference type="Pfam" id="PF18718">
    <property type="entry name" value="CxC5"/>
    <property type="match status" value="1"/>
</dbReference>
<name>A0AAD7J7X2_9AGAR</name>